<protein>
    <submittedName>
        <fullName evidence="1">Transposase</fullName>
    </submittedName>
</protein>
<dbReference type="EMBL" id="JADOES010000016">
    <property type="protein sequence ID" value="MBT9315828.1"/>
    <property type="molecule type" value="Genomic_DNA"/>
</dbReference>
<comment type="caution">
    <text evidence="1">The sequence shown here is derived from an EMBL/GenBank/DDBJ whole genome shotgun (WGS) entry which is preliminary data.</text>
</comment>
<dbReference type="AlphaFoldDB" id="A0A947DFW8"/>
<organism evidence="1 2">
    <name type="scientific">Leptothoe spongobia TAU-MAC 1115</name>
    <dbReference type="NCBI Taxonomy" id="1967444"/>
    <lineage>
        <taxon>Bacteria</taxon>
        <taxon>Bacillati</taxon>
        <taxon>Cyanobacteriota</taxon>
        <taxon>Cyanophyceae</taxon>
        <taxon>Nodosilineales</taxon>
        <taxon>Cymatolegaceae</taxon>
        <taxon>Leptothoe</taxon>
        <taxon>Leptothoe spongobia</taxon>
    </lineage>
</organism>
<sequence>EGFNNRVKVLKRRCYGIFNVDHIFQRFSLDINGYEWFPAP</sequence>
<reference evidence="1" key="1">
    <citation type="submission" date="2020-11" db="EMBL/GenBank/DDBJ databases">
        <authorList>
            <person name="Konstantinou D."/>
            <person name="Gkelis S."/>
            <person name="Popin R."/>
            <person name="Fewer D."/>
            <person name="Sivonen K."/>
        </authorList>
    </citation>
    <scope>NUCLEOTIDE SEQUENCE</scope>
    <source>
        <strain evidence="1">TAU-MAC 1115</strain>
    </source>
</reference>
<evidence type="ECO:0000313" key="2">
    <source>
        <dbReference type="Proteomes" id="UP000717364"/>
    </source>
</evidence>
<evidence type="ECO:0000313" key="1">
    <source>
        <dbReference type="EMBL" id="MBT9315828.1"/>
    </source>
</evidence>
<feature type="non-terminal residue" evidence="1">
    <location>
        <position position="1"/>
    </location>
</feature>
<keyword evidence="2" id="KW-1185">Reference proteome</keyword>
<dbReference type="Proteomes" id="UP000717364">
    <property type="component" value="Unassembled WGS sequence"/>
</dbReference>
<name>A0A947DFW8_9CYAN</name>
<reference evidence="1" key="2">
    <citation type="journal article" date="2021" name="Mar. Drugs">
        <title>Genome Reduction and Secondary Metabolism of the Marine Sponge-Associated Cyanobacterium Leptothoe.</title>
        <authorList>
            <person name="Konstantinou D."/>
            <person name="Popin R.V."/>
            <person name="Fewer D.P."/>
            <person name="Sivonen K."/>
            <person name="Gkelis S."/>
        </authorList>
    </citation>
    <scope>NUCLEOTIDE SEQUENCE</scope>
    <source>
        <strain evidence="1">TAU-MAC 1115</strain>
    </source>
</reference>
<accession>A0A947DFW8</accession>
<gene>
    <name evidence="1" type="ORF">IXB50_10385</name>
</gene>
<proteinExistence type="predicted"/>